<reference evidence="1" key="1">
    <citation type="journal article" date="2021" name="Proc. Natl. Acad. Sci. U.S.A.">
        <title>A Catalog of Tens of Thousands of Viruses from Human Metagenomes Reveals Hidden Associations with Chronic Diseases.</title>
        <authorList>
            <person name="Tisza M.J."/>
            <person name="Buck C.B."/>
        </authorList>
    </citation>
    <scope>NUCLEOTIDE SEQUENCE</scope>
    <source>
        <strain evidence="1">CtYsL76</strain>
    </source>
</reference>
<dbReference type="EMBL" id="BK015689">
    <property type="protein sequence ID" value="DAE20031.1"/>
    <property type="molecule type" value="Genomic_DNA"/>
</dbReference>
<proteinExistence type="predicted"/>
<evidence type="ECO:0000313" key="1">
    <source>
        <dbReference type="EMBL" id="DAE20031.1"/>
    </source>
</evidence>
<protein>
    <submittedName>
        <fullName evidence="1">Uncharacterized protein</fullName>
    </submittedName>
</protein>
<name>A0A8S5QL97_9CAUD</name>
<sequence>MISIEKFFNCWKVLRRNNQQRSSESVQAFL</sequence>
<organism evidence="1">
    <name type="scientific">CrAss-like virus sp. ctYsL76</name>
    <dbReference type="NCBI Taxonomy" id="2826826"/>
    <lineage>
        <taxon>Viruses</taxon>
        <taxon>Duplodnaviria</taxon>
        <taxon>Heunggongvirae</taxon>
        <taxon>Uroviricota</taxon>
        <taxon>Caudoviricetes</taxon>
        <taxon>Crassvirales</taxon>
    </lineage>
</organism>
<accession>A0A8S5QL97</accession>